<feature type="region of interest" description="Disordered" evidence="1">
    <location>
        <begin position="73"/>
        <end position="111"/>
    </location>
</feature>
<reference evidence="3" key="1">
    <citation type="journal article" date="2020" name="Sci. Rep.">
        <title>Chromosome-scale genome assembly for the duckweed Spirodela intermedia, integrating cytogenetic maps, PacBio and Oxford Nanopore libraries.</title>
        <authorList>
            <person name="Hoang P.T.N."/>
            <person name="Fiebig A."/>
            <person name="Novak P."/>
            <person name="Macas J."/>
            <person name="Cao H.X."/>
            <person name="Stepanenko A."/>
            <person name="Chen G."/>
            <person name="Borisjuk N."/>
            <person name="Scholz U."/>
            <person name="Schubert I."/>
        </authorList>
    </citation>
    <scope>NUCLEOTIDE SEQUENCE [LARGE SCALE GENOMIC DNA]</scope>
</reference>
<organism evidence="2 3">
    <name type="scientific">Spirodela intermedia</name>
    <name type="common">Intermediate duckweed</name>
    <dbReference type="NCBI Taxonomy" id="51605"/>
    <lineage>
        <taxon>Eukaryota</taxon>
        <taxon>Viridiplantae</taxon>
        <taxon>Streptophyta</taxon>
        <taxon>Embryophyta</taxon>
        <taxon>Tracheophyta</taxon>
        <taxon>Spermatophyta</taxon>
        <taxon>Magnoliopsida</taxon>
        <taxon>Liliopsida</taxon>
        <taxon>Araceae</taxon>
        <taxon>Lemnoideae</taxon>
        <taxon>Spirodela</taxon>
    </lineage>
</organism>
<evidence type="ECO:0000313" key="2">
    <source>
        <dbReference type="EMBL" id="CAA6675754.1"/>
    </source>
</evidence>
<proteinExistence type="predicted"/>
<gene>
    <name evidence="2" type="ORF">SI7747_UN022096</name>
</gene>
<accession>A0ABN7ED02</accession>
<evidence type="ECO:0000313" key="3">
    <source>
        <dbReference type="Proteomes" id="UP001189122"/>
    </source>
</evidence>
<dbReference type="EMBL" id="CACRZD030000400">
    <property type="protein sequence ID" value="CAA6675754.1"/>
    <property type="molecule type" value="Genomic_DNA"/>
</dbReference>
<name>A0ABN7ED02_SPIIN</name>
<comment type="caution">
    <text evidence="2">The sequence shown here is derived from an EMBL/GenBank/DDBJ whole genome shotgun (WGS) entry which is preliminary data.</text>
</comment>
<keyword evidence="3" id="KW-1185">Reference proteome</keyword>
<dbReference type="Proteomes" id="UP001189122">
    <property type="component" value="Unassembled WGS sequence"/>
</dbReference>
<sequence>MMYDRPYESFVRLFLACEPGMRQKVPKAQSGREVRGAPDADNSCICIHRRDDRQGAQQDLSSKLLIWRSGEASQGAQIRGGFSDNHTQSPNRRKRQMIRDPGSGDEGGGVF</sequence>
<protein>
    <submittedName>
        <fullName evidence="2">Uncharacterized protein</fullName>
    </submittedName>
</protein>
<evidence type="ECO:0000256" key="1">
    <source>
        <dbReference type="SAM" id="MobiDB-lite"/>
    </source>
</evidence>